<proteinExistence type="predicted"/>
<reference evidence="1 2" key="1">
    <citation type="submission" date="2018-06" db="EMBL/GenBank/DDBJ databases">
        <title>Extensive metabolic versatility and redundancy in microbially diverse, dynamic hydrothermal sediments.</title>
        <authorList>
            <person name="Dombrowski N."/>
            <person name="Teske A."/>
            <person name="Baker B.J."/>
        </authorList>
    </citation>
    <scope>NUCLEOTIDE SEQUENCE [LARGE SCALE GENOMIC DNA]</scope>
    <source>
        <strain evidence="1">B3_G15</strain>
    </source>
</reference>
<comment type="caution">
    <text evidence="1">The sequence shown here is derived from an EMBL/GenBank/DDBJ whole genome shotgun (WGS) entry which is preliminary data.</text>
</comment>
<name>A0A662DE74_UNCAE</name>
<evidence type="ECO:0000313" key="2">
    <source>
        <dbReference type="Proteomes" id="UP000280417"/>
    </source>
</evidence>
<dbReference type="Proteomes" id="UP000280417">
    <property type="component" value="Unassembled WGS sequence"/>
</dbReference>
<gene>
    <name evidence="1" type="ORF">DRJ04_05850</name>
</gene>
<evidence type="ECO:0000313" key="1">
    <source>
        <dbReference type="EMBL" id="RLE12623.1"/>
    </source>
</evidence>
<organism evidence="1 2">
    <name type="scientific">Aerophobetes bacterium</name>
    <dbReference type="NCBI Taxonomy" id="2030807"/>
    <lineage>
        <taxon>Bacteria</taxon>
        <taxon>Candidatus Aerophobota</taxon>
    </lineage>
</organism>
<dbReference type="AlphaFoldDB" id="A0A662DE74"/>
<sequence>MPITSITLKLKEHILTMLGQIKPINYFPPRLQFFRPEHTEPFKELDKVGEFTVEFLLVVSELLAIQEKTNYPKGSLTESLYRDFGIKDRFSVIQKAVLKRLR</sequence>
<protein>
    <submittedName>
        <fullName evidence="1">Uncharacterized protein</fullName>
    </submittedName>
</protein>
<accession>A0A662DE74</accession>
<dbReference type="EMBL" id="QMQA01000151">
    <property type="protein sequence ID" value="RLE12623.1"/>
    <property type="molecule type" value="Genomic_DNA"/>
</dbReference>